<dbReference type="Pfam" id="PF04102">
    <property type="entry name" value="SlyX"/>
    <property type="match status" value="1"/>
</dbReference>
<protein>
    <recommendedName>
        <fullName evidence="4">Protein SlyX homolog</fullName>
    </recommendedName>
</protein>
<sequence length="66" mass="7602">MAPHEERIEALESLCAHQERAIQELSDLVASQWARIDLLTREVLRLREDIQGLSQTTAPDRPPPHY</sequence>
<dbReference type="Gene3D" id="1.20.5.300">
    <property type="match status" value="1"/>
</dbReference>
<dbReference type="PANTHER" id="PTHR36508:SF1">
    <property type="entry name" value="PROTEIN SLYX"/>
    <property type="match status" value="1"/>
</dbReference>
<reference evidence="2 3" key="1">
    <citation type="journal article" date="2018" name="Arch. Microbiol.">
        <title>New insights into the metabolic potential of the phototrophic purple bacterium Rhodopila globiformis DSM 161(T) from its draft genome sequence and evidence for a vanadium-dependent nitrogenase.</title>
        <authorList>
            <person name="Imhoff J.F."/>
            <person name="Rahn T."/>
            <person name="Kunzel S."/>
            <person name="Neulinger S.C."/>
        </authorList>
    </citation>
    <scope>NUCLEOTIDE SEQUENCE [LARGE SCALE GENOMIC DNA]</scope>
    <source>
        <strain evidence="2 3">DSM 16996</strain>
    </source>
</reference>
<dbReference type="Proteomes" id="UP000239089">
    <property type="component" value="Unassembled WGS sequence"/>
</dbReference>
<gene>
    <name evidence="2" type="ORF">CCR94_09830</name>
</gene>
<proteinExistence type="predicted"/>
<dbReference type="RefSeq" id="WP_104507701.1">
    <property type="nucleotide sequence ID" value="NZ_JACIGC010000002.1"/>
</dbReference>
<name>A0A2S6N9J6_9HYPH</name>
<evidence type="ECO:0000313" key="2">
    <source>
        <dbReference type="EMBL" id="PPQ31271.1"/>
    </source>
</evidence>
<dbReference type="PANTHER" id="PTHR36508">
    <property type="entry name" value="PROTEIN SLYX"/>
    <property type="match status" value="1"/>
</dbReference>
<evidence type="ECO:0008006" key="4">
    <source>
        <dbReference type="Google" id="ProtNLM"/>
    </source>
</evidence>
<comment type="caution">
    <text evidence="2">The sequence shown here is derived from an EMBL/GenBank/DDBJ whole genome shotgun (WGS) entry which is preliminary data.</text>
</comment>
<dbReference type="EMBL" id="NHSJ01000061">
    <property type="protein sequence ID" value="PPQ31271.1"/>
    <property type="molecule type" value="Genomic_DNA"/>
</dbReference>
<feature type="coiled-coil region" evidence="1">
    <location>
        <begin position="8"/>
        <end position="56"/>
    </location>
</feature>
<accession>A0A2S6N9J6</accession>
<keyword evidence="3" id="KW-1185">Reference proteome</keyword>
<evidence type="ECO:0000313" key="3">
    <source>
        <dbReference type="Proteomes" id="UP000239089"/>
    </source>
</evidence>
<dbReference type="InterPro" id="IPR007236">
    <property type="entry name" value="SlyX"/>
</dbReference>
<dbReference type="AlphaFoldDB" id="A0A2S6N9J6"/>
<dbReference type="OrthoDB" id="9803836at2"/>
<evidence type="ECO:0000256" key="1">
    <source>
        <dbReference type="SAM" id="Coils"/>
    </source>
</evidence>
<keyword evidence="1" id="KW-0175">Coiled coil</keyword>
<organism evidence="2 3">
    <name type="scientific">Rhodoblastus sphagnicola</name>
    <dbReference type="NCBI Taxonomy" id="333368"/>
    <lineage>
        <taxon>Bacteria</taxon>
        <taxon>Pseudomonadati</taxon>
        <taxon>Pseudomonadota</taxon>
        <taxon>Alphaproteobacteria</taxon>
        <taxon>Hyphomicrobiales</taxon>
        <taxon>Rhodoblastaceae</taxon>
        <taxon>Rhodoblastus</taxon>
    </lineage>
</organism>